<dbReference type="InterPro" id="IPR023365">
    <property type="entry name" value="Sortase_dom-sf"/>
</dbReference>
<dbReference type="Gene3D" id="2.40.260.10">
    <property type="entry name" value="Sortase"/>
    <property type="match status" value="1"/>
</dbReference>
<feature type="region of interest" description="Disordered" evidence="2">
    <location>
        <begin position="1"/>
        <end position="50"/>
    </location>
</feature>
<protein>
    <submittedName>
        <fullName evidence="3">Class F sortase</fullName>
    </submittedName>
</protein>
<feature type="region of interest" description="Disordered" evidence="2">
    <location>
        <begin position="71"/>
        <end position="109"/>
    </location>
</feature>
<dbReference type="SUPFAM" id="SSF63817">
    <property type="entry name" value="Sortase"/>
    <property type="match status" value="1"/>
</dbReference>
<organism evidence="3 4">
    <name type="scientific">Streptomyces cellulosae</name>
    <dbReference type="NCBI Taxonomy" id="1968"/>
    <lineage>
        <taxon>Bacteria</taxon>
        <taxon>Bacillati</taxon>
        <taxon>Actinomycetota</taxon>
        <taxon>Actinomycetes</taxon>
        <taxon>Kitasatosporales</taxon>
        <taxon>Streptomycetaceae</taxon>
        <taxon>Streptomyces</taxon>
    </lineage>
</organism>
<dbReference type="RefSeq" id="WP_398656209.1">
    <property type="nucleotide sequence ID" value="NZ_JBITDC010000004.1"/>
</dbReference>
<dbReference type="CDD" id="cd05829">
    <property type="entry name" value="Sortase_F"/>
    <property type="match status" value="1"/>
</dbReference>
<gene>
    <name evidence="3" type="ORF">ACIA8P_12110</name>
</gene>
<accession>A0ABW7XZ70</accession>
<comment type="caution">
    <text evidence="3">The sequence shown here is derived from an EMBL/GenBank/DDBJ whole genome shotgun (WGS) entry which is preliminary data.</text>
</comment>
<dbReference type="Proteomes" id="UP001612415">
    <property type="component" value="Unassembled WGS sequence"/>
</dbReference>
<evidence type="ECO:0000256" key="2">
    <source>
        <dbReference type="SAM" id="MobiDB-lite"/>
    </source>
</evidence>
<name>A0ABW7XZ70_STRCE</name>
<dbReference type="InterPro" id="IPR005754">
    <property type="entry name" value="Sortase"/>
</dbReference>
<evidence type="ECO:0000313" key="4">
    <source>
        <dbReference type="Proteomes" id="UP001612415"/>
    </source>
</evidence>
<evidence type="ECO:0000313" key="3">
    <source>
        <dbReference type="EMBL" id="MFI5675398.1"/>
    </source>
</evidence>
<feature type="compositionally biased region" description="Polar residues" evidence="2">
    <location>
        <begin position="71"/>
        <end position="89"/>
    </location>
</feature>
<evidence type="ECO:0000256" key="1">
    <source>
        <dbReference type="ARBA" id="ARBA00022801"/>
    </source>
</evidence>
<dbReference type="InterPro" id="IPR042001">
    <property type="entry name" value="Sortase_F"/>
</dbReference>
<keyword evidence="1" id="KW-0378">Hydrolase</keyword>
<dbReference type="Pfam" id="PF04203">
    <property type="entry name" value="Sortase"/>
    <property type="match status" value="1"/>
</dbReference>
<sequence length="256" mass="26547">MAAAPSSPAGKEPAGGQADEPDNQPADGQAGEPAGEPTGEPTGERGSGTGLTTLCAMAALLLAVNLFGGQDASSDSPRLPQGTQATQAGTYAEPTATTAVPRPGKHLPRSRPVRLLIPKISVDAPFTPLFIGRTGHLEAPPPDDTNLVGWHAEGATPGEAGTAVIAGHVDTATSPAVFAGLGELEKGDTFRVVRADRSRATFVVDSVEQFPKDDFPSRRVYGDTPQAQVRLITCAGDYDRSVKDYTENLVVFAHLV</sequence>
<keyword evidence="4" id="KW-1185">Reference proteome</keyword>
<proteinExistence type="predicted"/>
<dbReference type="EMBL" id="JBITDC010000004">
    <property type="protein sequence ID" value="MFI5675398.1"/>
    <property type="molecule type" value="Genomic_DNA"/>
</dbReference>
<dbReference type="NCBIfam" id="NF033748">
    <property type="entry name" value="class_F_sortase"/>
    <property type="match status" value="1"/>
</dbReference>
<reference evidence="3 4" key="1">
    <citation type="submission" date="2024-10" db="EMBL/GenBank/DDBJ databases">
        <title>The Natural Products Discovery Center: Release of the First 8490 Sequenced Strains for Exploring Actinobacteria Biosynthetic Diversity.</title>
        <authorList>
            <person name="Kalkreuter E."/>
            <person name="Kautsar S.A."/>
            <person name="Yang D."/>
            <person name="Bader C.D."/>
            <person name="Teijaro C.N."/>
            <person name="Fluegel L."/>
            <person name="Davis C.M."/>
            <person name="Simpson J.R."/>
            <person name="Lauterbach L."/>
            <person name="Steele A.D."/>
            <person name="Gui C."/>
            <person name="Meng S."/>
            <person name="Li G."/>
            <person name="Viehrig K."/>
            <person name="Ye F."/>
            <person name="Su P."/>
            <person name="Kiefer A.F."/>
            <person name="Nichols A."/>
            <person name="Cepeda A.J."/>
            <person name="Yan W."/>
            <person name="Fan B."/>
            <person name="Jiang Y."/>
            <person name="Adhikari A."/>
            <person name="Zheng C.-J."/>
            <person name="Schuster L."/>
            <person name="Cowan T.M."/>
            <person name="Smanski M.J."/>
            <person name="Chevrette M.G."/>
            <person name="De Carvalho L.P.S."/>
            <person name="Shen B."/>
        </authorList>
    </citation>
    <scope>NUCLEOTIDE SEQUENCE [LARGE SCALE GENOMIC DNA]</scope>
    <source>
        <strain evidence="3 4">NPDC051599</strain>
    </source>
</reference>
<feature type="compositionally biased region" description="Low complexity" evidence="2">
    <location>
        <begin position="31"/>
        <end position="41"/>
    </location>
</feature>